<proteinExistence type="predicted"/>
<gene>
    <name evidence="1" type="ORF">SAMN06264855_11925</name>
</gene>
<evidence type="ECO:0008006" key="3">
    <source>
        <dbReference type="Google" id="ProtNLM"/>
    </source>
</evidence>
<dbReference type="EMBL" id="FZNQ01000019">
    <property type="protein sequence ID" value="SNR59329.1"/>
    <property type="molecule type" value="Genomic_DNA"/>
</dbReference>
<dbReference type="Proteomes" id="UP000198397">
    <property type="component" value="Unassembled WGS sequence"/>
</dbReference>
<keyword evidence="2" id="KW-1185">Reference proteome</keyword>
<dbReference type="InterPro" id="IPR027417">
    <property type="entry name" value="P-loop_NTPase"/>
</dbReference>
<protein>
    <recommendedName>
        <fullName evidence="3">CobQ/CobB/MinD/ParA nucleotide binding domain-containing protein</fullName>
    </recommendedName>
</protein>
<dbReference type="Gene3D" id="3.40.50.300">
    <property type="entry name" value="P-loop containing nucleotide triphosphate hydrolases"/>
    <property type="match status" value="1"/>
</dbReference>
<name>A0A238XMX6_HALVU</name>
<reference evidence="1 2" key="1">
    <citation type="submission" date="2017-06" db="EMBL/GenBank/DDBJ databases">
        <authorList>
            <person name="Kim H.J."/>
            <person name="Triplett B.A."/>
        </authorList>
    </citation>
    <scope>NUCLEOTIDE SEQUENCE [LARGE SCALE GENOMIC DNA]</scope>
    <source>
        <strain evidence="1 2">DSM 8800</strain>
    </source>
</reference>
<evidence type="ECO:0000313" key="2">
    <source>
        <dbReference type="Proteomes" id="UP000198397"/>
    </source>
</evidence>
<sequence length="254" mass="25856">MTATTLALVGATGGAGTTRTAIELATIGVRDGRDVTVLDGDFVTQGLGEYVEGRISTDLTALVTDRTDDALTAAAYSPSGIADVDSPARLNVVPAHAPFERVARARTAEAAQAFERRIAEAASGADAVIVDVSPVASNEAIAAVTTVDRVIAVRPASPHGRDALQRLRGRIQDVGASVDATIAVTGTGGALADPDEERDADVVIPATDPAIAAAPTAATGDSAYTQAIASAYADLFGTTLGIDFEEEGLLSRLR</sequence>
<dbReference type="PANTHER" id="PTHR13696:SF99">
    <property type="entry name" value="COBYRINIC ACID AC-DIAMIDE SYNTHASE"/>
    <property type="match status" value="1"/>
</dbReference>
<dbReference type="InterPro" id="IPR050678">
    <property type="entry name" value="DNA_Partitioning_ATPase"/>
</dbReference>
<dbReference type="AlphaFoldDB" id="A0A238XMX6"/>
<evidence type="ECO:0000313" key="1">
    <source>
        <dbReference type="EMBL" id="SNR59329.1"/>
    </source>
</evidence>
<dbReference type="PANTHER" id="PTHR13696">
    <property type="entry name" value="P-LOOP CONTAINING NUCLEOSIDE TRIPHOSPHATE HYDROLASE"/>
    <property type="match status" value="1"/>
</dbReference>
<dbReference type="RefSeq" id="WP_089385624.1">
    <property type="nucleotide sequence ID" value="NZ_FZNQ01000019.1"/>
</dbReference>
<dbReference type="OrthoDB" id="313523at2157"/>
<accession>A0A238XMX6</accession>
<organism evidence="1 2">
    <name type="scientific">Halorubrum vacuolatum</name>
    <name type="common">Natronobacterium vacuolatum</name>
    <dbReference type="NCBI Taxonomy" id="63740"/>
    <lineage>
        <taxon>Archaea</taxon>
        <taxon>Methanobacteriati</taxon>
        <taxon>Methanobacteriota</taxon>
        <taxon>Stenosarchaea group</taxon>
        <taxon>Halobacteria</taxon>
        <taxon>Halobacteriales</taxon>
        <taxon>Haloferacaceae</taxon>
        <taxon>Halorubrum</taxon>
    </lineage>
</organism>
<dbReference type="SUPFAM" id="SSF52540">
    <property type="entry name" value="P-loop containing nucleoside triphosphate hydrolases"/>
    <property type="match status" value="1"/>
</dbReference>